<organism evidence="1 2">
    <name type="scientific">Thiorhodococcus fuscus</name>
    <dbReference type="NCBI Taxonomy" id="527200"/>
    <lineage>
        <taxon>Bacteria</taxon>
        <taxon>Pseudomonadati</taxon>
        <taxon>Pseudomonadota</taxon>
        <taxon>Gammaproteobacteria</taxon>
        <taxon>Chromatiales</taxon>
        <taxon>Chromatiaceae</taxon>
        <taxon>Thiorhodococcus</taxon>
    </lineage>
</organism>
<sequence>MKLYGGIDLHSNNSVVVLLDENDAVIDRQPSVDQFKWPLTPGDQ</sequence>
<dbReference type="RefSeq" id="WP_386027856.1">
    <property type="nucleotide sequence ID" value="NZ_JBHUHX010000043.1"/>
</dbReference>
<proteinExistence type="predicted"/>
<comment type="caution">
    <text evidence="1">The sequence shown here is derived from an EMBL/GenBank/DDBJ whole genome shotgun (WGS) entry which is preliminary data.</text>
</comment>
<dbReference type="EMBL" id="JBHUHX010000043">
    <property type="protein sequence ID" value="MFD2113159.1"/>
    <property type="molecule type" value="Genomic_DNA"/>
</dbReference>
<evidence type="ECO:0008006" key="3">
    <source>
        <dbReference type="Google" id="ProtNLM"/>
    </source>
</evidence>
<evidence type="ECO:0000313" key="2">
    <source>
        <dbReference type="Proteomes" id="UP001597337"/>
    </source>
</evidence>
<reference evidence="2" key="1">
    <citation type="journal article" date="2019" name="Int. J. Syst. Evol. Microbiol.">
        <title>The Global Catalogue of Microorganisms (GCM) 10K type strain sequencing project: providing services to taxonomists for standard genome sequencing and annotation.</title>
        <authorList>
            <consortium name="The Broad Institute Genomics Platform"/>
            <consortium name="The Broad Institute Genome Sequencing Center for Infectious Disease"/>
            <person name="Wu L."/>
            <person name="Ma J."/>
        </authorList>
    </citation>
    <scope>NUCLEOTIDE SEQUENCE [LARGE SCALE GENOMIC DNA]</scope>
    <source>
        <strain evidence="2">KACC 12597</strain>
    </source>
</reference>
<name>A0ABW4YBA6_9GAMM</name>
<dbReference type="Proteomes" id="UP001597337">
    <property type="component" value="Unassembled WGS sequence"/>
</dbReference>
<protein>
    <recommendedName>
        <fullName evidence="3">IS110 family transposase</fullName>
    </recommendedName>
</protein>
<keyword evidence="2" id="KW-1185">Reference proteome</keyword>
<gene>
    <name evidence="1" type="ORF">ACFSJC_15015</name>
</gene>
<evidence type="ECO:0000313" key="1">
    <source>
        <dbReference type="EMBL" id="MFD2113159.1"/>
    </source>
</evidence>
<accession>A0ABW4YBA6</accession>